<reference evidence="2 3" key="1">
    <citation type="submission" date="2018-11" db="EMBL/GenBank/DDBJ databases">
        <title>Sequencing the genomes of 1000 actinobacteria strains.</title>
        <authorList>
            <person name="Klenk H.-P."/>
        </authorList>
    </citation>
    <scope>NUCLEOTIDE SEQUENCE [LARGE SCALE GENOMIC DNA]</scope>
    <source>
        <strain evidence="2 3">DSM 10546</strain>
    </source>
</reference>
<name>A0A3N1ZTD5_9ACTN</name>
<evidence type="ECO:0000313" key="3">
    <source>
        <dbReference type="Proteomes" id="UP000275749"/>
    </source>
</evidence>
<dbReference type="Proteomes" id="UP000275749">
    <property type="component" value="Unassembled WGS sequence"/>
</dbReference>
<dbReference type="RefSeq" id="WP_148060451.1">
    <property type="nucleotide sequence ID" value="NZ_RKHG01000001.1"/>
</dbReference>
<keyword evidence="1" id="KW-1133">Transmembrane helix</keyword>
<protein>
    <submittedName>
        <fullName evidence="2">RHS repeat-associated protein</fullName>
    </submittedName>
</protein>
<evidence type="ECO:0000313" key="2">
    <source>
        <dbReference type="EMBL" id="ROR53402.1"/>
    </source>
</evidence>
<evidence type="ECO:0000256" key="1">
    <source>
        <dbReference type="SAM" id="Phobius"/>
    </source>
</evidence>
<dbReference type="Gene3D" id="2.180.10.10">
    <property type="entry name" value="RHS repeat-associated core"/>
    <property type="match status" value="1"/>
</dbReference>
<accession>A0A3N1ZTD5</accession>
<keyword evidence="1" id="KW-0812">Transmembrane</keyword>
<dbReference type="EMBL" id="RKHG01000001">
    <property type="protein sequence ID" value="ROR53402.1"/>
    <property type="molecule type" value="Genomic_DNA"/>
</dbReference>
<gene>
    <name evidence="2" type="ORF">EDD41_0550</name>
</gene>
<feature type="transmembrane region" description="Helical" evidence="1">
    <location>
        <begin position="445"/>
        <end position="468"/>
    </location>
</feature>
<keyword evidence="1" id="KW-0472">Membrane</keyword>
<organism evidence="2 3">
    <name type="scientific">Luteococcus japonicus</name>
    <dbReference type="NCBI Taxonomy" id="33984"/>
    <lineage>
        <taxon>Bacteria</taxon>
        <taxon>Bacillati</taxon>
        <taxon>Actinomycetota</taxon>
        <taxon>Actinomycetes</taxon>
        <taxon>Propionibacteriales</taxon>
        <taxon>Propionibacteriaceae</taxon>
        <taxon>Luteococcus</taxon>
    </lineage>
</organism>
<sequence length="586" mass="62213">MPRVGPRWSGNDDALGQVGNVVDPAAYDAQGAATVEKLPGGVIRRHSYDPAGELVDLTYSGKGTDPETGAAVGDQQWFGWSSRSDAAGRTVREWSTDGGSSYITTGGAQAVSSDRRYSYDKAARLIRVDETLNTRAVAPLCTRRGYGFDVNGNRTSQTTASNLSDCADTGAVATTRAYNQADQPVTGANGQGSYVYDPLGRQTSIPAADTIKPSSGAMSLAYYDTDAAQAVSQGDTRVTFTLDGAGRRLVQNTTVGPLVTPDVVAGTMTRHYTDSSDNPAWTVDVRGGQSVTTRFAGLTGDGMGITFTTTNGITTAELALADLRGDVNATVKLDGANPATGIDTWHDYTEYGQPTIAKTSVAGGAAGAGYGWLGAHERATLDALGITLMGARLYNQATGLFTSLDPEYQGGDTAYGYPTDPVNTQDLTGTRWGLRKIGSFAARHAVTGVCMFGGLAACGVATAAAWGYRSYRYAKRNGGFRRSWRHIARDGAFSARGVASGGMFRVAKYGRSGLSRWGSSGQRYTRSYQHFTGMRSAPRRLGRRDRLAWYYHSVRQHKRAWIAHSIYGSVGSVASFAFARAGGGIW</sequence>
<comment type="caution">
    <text evidence="2">The sequence shown here is derived from an EMBL/GenBank/DDBJ whole genome shotgun (WGS) entry which is preliminary data.</text>
</comment>
<dbReference type="AlphaFoldDB" id="A0A3N1ZTD5"/>
<proteinExistence type="predicted"/>